<evidence type="ECO:0008006" key="3">
    <source>
        <dbReference type="Google" id="ProtNLM"/>
    </source>
</evidence>
<keyword evidence="2" id="KW-1185">Reference proteome</keyword>
<sequence length="148" mass="16743">MLAFRFNIYLIFYIPQRKANHLLTLAPGLQRSFRYDIWLHPDSSGDPLIGASILVKGTTLGTVTDLDGRLEIHPLQSYPTLIISYTGFATQEFSPRGPEVDINLAENAQYLEAVTVTGYKLRQRIWGSVDPHRMPLTVRGKVDRAMQI</sequence>
<dbReference type="AlphaFoldDB" id="A0A3N6PAV2"/>
<reference evidence="1 2" key="1">
    <citation type="journal article" date="2018" name="ACS Chem. Biol.">
        <title>Ketoreductase domain dysfunction expands chemodiversity: malyngamide biosynthesis in the cyanobacterium Okeania hirsuta.</title>
        <authorList>
            <person name="Moss N.A."/>
            <person name="Leao T."/>
            <person name="Rankin M."/>
            <person name="McCullough T.M."/>
            <person name="Qu P."/>
            <person name="Korobeynikov A."/>
            <person name="Smith J.L."/>
            <person name="Gerwick L."/>
            <person name="Gerwick W.H."/>
        </authorList>
    </citation>
    <scope>NUCLEOTIDE SEQUENCE [LARGE SCALE GENOMIC DNA]</scope>
    <source>
        <strain evidence="1 2">PAB10Feb10-1</strain>
    </source>
</reference>
<dbReference type="InterPro" id="IPR008969">
    <property type="entry name" value="CarboxyPept-like_regulatory"/>
</dbReference>
<protein>
    <recommendedName>
        <fullName evidence="3">Carboxypeptidase-like regulatory domain-containing protein</fullName>
    </recommendedName>
</protein>
<dbReference type="OrthoDB" id="7432683at2"/>
<dbReference type="EMBL" id="RCBY01000396">
    <property type="protein sequence ID" value="RQH21150.1"/>
    <property type="molecule type" value="Genomic_DNA"/>
</dbReference>
<gene>
    <name evidence="1" type="ORF">D5R40_31605</name>
</gene>
<dbReference type="SUPFAM" id="SSF49464">
    <property type="entry name" value="Carboxypeptidase regulatory domain-like"/>
    <property type="match status" value="1"/>
</dbReference>
<dbReference type="Pfam" id="PF13715">
    <property type="entry name" value="CarbopepD_reg_2"/>
    <property type="match status" value="1"/>
</dbReference>
<organism evidence="1 2">
    <name type="scientific">Okeania hirsuta</name>
    <dbReference type="NCBI Taxonomy" id="1458930"/>
    <lineage>
        <taxon>Bacteria</taxon>
        <taxon>Bacillati</taxon>
        <taxon>Cyanobacteriota</taxon>
        <taxon>Cyanophyceae</taxon>
        <taxon>Oscillatoriophycideae</taxon>
        <taxon>Oscillatoriales</taxon>
        <taxon>Microcoleaceae</taxon>
        <taxon>Okeania</taxon>
    </lineage>
</organism>
<evidence type="ECO:0000313" key="1">
    <source>
        <dbReference type="EMBL" id="RQH21150.1"/>
    </source>
</evidence>
<dbReference type="Proteomes" id="UP000269154">
    <property type="component" value="Unassembled WGS sequence"/>
</dbReference>
<accession>A0A3N6PAV2</accession>
<name>A0A3N6PAV2_9CYAN</name>
<comment type="caution">
    <text evidence="1">The sequence shown here is derived from an EMBL/GenBank/DDBJ whole genome shotgun (WGS) entry which is preliminary data.</text>
</comment>
<evidence type="ECO:0000313" key="2">
    <source>
        <dbReference type="Proteomes" id="UP000269154"/>
    </source>
</evidence>
<proteinExistence type="predicted"/>